<keyword evidence="7 17" id="KW-0812">Transmembrane</keyword>
<dbReference type="PRINTS" id="PR00941">
    <property type="entry name" value="CDATPASE"/>
</dbReference>
<keyword evidence="13" id="KW-0406">Ion transport</keyword>
<dbReference type="SUPFAM" id="SSF81653">
    <property type="entry name" value="Calcium ATPase, transduction domain A"/>
    <property type="match status" value="1"/>
</dbReference>
<dbReference type="FunFam" id="2.70.150.10:FF:000002">
    <property type="entry name" value="Copper-transporting ATPase 1, putative"/>
    <property type="match status" value="1"/>
</dbReference>
<evidence type="ECO:0000256" key="5">
    <source>
        <dbReference type="ARBA" id="ARBA00022539"/>
    </source>
</evidence>
<comment type="similarity">
    <text evidence="2 17">Belongs to the cation transport ATPase (P-type) (TC 3.A.3) family. Type IB subfamily.</text>
</comment>
<reference evidence="20 21" key="1">
    <citation type="submission" date="2016-10" db="EMBL/GenBank/DDBJ databases">
        <authorList>
            <person name="Varghese N."/>
            <person name="Submissions S."/>
        </authorList>
    </citation>
    <scope>NUCLEOTIDE SEQUENCE [LARGE SCALE GENOMIC DNA]</scope>
    <source>
        <strain evidence="20 21">DSM 21619</strain>
    </source>
</reference>
<organism evidence="20 21">
    <name type="scientific">Terribacillus saccharophilus</name>
    <dbReference type="NCBI Taxonomy" id="361277"/>
    <lineage>
        <taxon>Bacteria</taxon>
        <taxon>Bacillati</taxon>
        <taxon>Bacillota</taxon>
        <taxon>Bacilli</taxon>
        <taxon>Bacillales</taxon>
        <taxon>Bacillaceae</taxon>
        <taxon>Terribacillus</taxon>
    </lineage>
</organism>
<accession>A0AAX2EDS6</accession>
<evidence type="ECO:0000256" key="17">
    <source>
        <dbReference type="RuleBase" id="RU362081"/>
    </source>
</evidence>
<dbReference type="PANTHER" id="PTHR48085:SF5">
    <property type="entry name" value="CADMIUM_ZINC-TRANSPORTING ATPASE HMA4-RELATED"/>
    <property type="match status" value="1"/>
</dbReference>
<dbReference type="Pfam" id="PF00403">
    <property type="entry name" value="HMA"/>
    <property type="match status" value="2"/>
</dbReference>
<dbReference type="InterPro" id="IPR018303">
    <property type="entry name" value="ATPase_P-typ_P_site"/>
</dbReference>
<evidence type="ECO:0000256" key="8">
    <source>
        <dbReference type="ARBA" id="ARBA00022723"/>
    </source>
</evidence>
<dbReference type="SUPFAM" id="SSF81665">
    <property type="entry name" value="Calcium ATPase, transmembrane domain M"/>
    <property type="match status" value="1"/>
</dbReference>
<comment type="subcellular location">
    <subcellularLocation>
        <location evidence="1">Cell membrane</location>
        <topology evidence="1">Multi-pass membrane protein</topology>
    </subcellularLocation>
</comment>
<dbReference type="GO" id="GO:0008551">
    <property type="term" value="F:P-type cadmium transporter activity"/>
    <property type="evidence" value="ECO:0007669"/>
    <property type="project" value="UniProtKB-EC"/>
</dbReference>
<keyword evidence="8 17" id="KW-0479">Metal-binding</keyword>
<dbReference type="SFLD" id="SFLDG00002">
    <property type="entry name" value="C1.7:_P-type_atpase_like"/>
    <property type="match status" value="1"/>
</dbReference>
<evidence type="ECO:0000256" key="12">
    <source>
        <dbReference type="ARBA" id="ARBA00022989"/>
    </source>
</evidence>
<feature type="transmembrane region" description="Helical" evidence="17">
    <location>
        <begin position="866"/>
        <end position="886"/>
    </location>
</feature>
<keyword evidence="11" id="KW-1278">Translocase</keyword>
<dbReference type="SFLD" id="SFLDF00027">
    <property type="entry name" value="p-type_atpase"/>
    <property type="match status" value="1"/>
</dbReference>
<comment type="caution">
    <text evidence="20">The sequence shown here is derived from an EMBL/GenBank/DDBJ whole genome shotgun (WGS) entry which is preliminary data.</text>
</comment>
<dbReference type="PROSITE" id="PS01047">
    <property type="entry name" value="HMA_1"/>
    <property type="match status" value="2"/>
</dbReference>
<evidence type="ECO:0000256" key="3">
    <source>
        <dbReference type="ARBA" id="ARBA00022448"/>
    </source>
</evidence>
<dbReference type="NCBIfam" id="TIGR01494">
    <property type="entry name" value="ATPase_P-type"/>
    <property type="match status" value="1"/>
</dbReference>
<evidence type="ECO:0000256" key="16">
    <source>
        <dbReference type="ARBA" id="ARBA00049338"/>
    </source>
</evidence>
<dbReference type="RefSeq" id="WP_208596727.1">
    <property type="nucleotide sequence ID" value="NZ_FOCD01000001.1"/>
</dbReference>
<evidence type="ECO:0000256" key="9">
    <source>
        <dbReference type="ARBA" id="ARBA00022741"/>
    </source>
</evidence>
<feature type="domain" description="HMA" evidence="19">
    <location>
        <begin position="149"/>
        <end position="214"/>
    </location>
</feature>
<dbReference type="InterPro" id="IPR036412">
    <property type="entry name" value="HAD-like_sf"/>
</dbReference>
<keyword evidence="12 17" id="KW-1133">Transmembrane helix</keyword>
<sequence>MQEPKQKSCCQNSNNEPQSCCSNNEQTTVSLNSSATAVVSAPSTTEVEEKASCCSTEPDEPAPAASCCSSQSADKQASDCSSTPAEIKESSCCSSDSDELETVDSCCSFVTAKEPVGTSCYSSSANESCVISTTNKGESKTAVQSPSANLVQYAVSGMDCGACAKTIEKSVSKMQGVQSVKVQFGTGKMKVATSDEDVLREIPRTVSKLGYGVEQMHTRKDKGEIYLVGGMDCGTCAKTIENHLRTIPEVERVEVNFSTGKLSIAHTSDQDMIIREVKKAGYTAALASKRNRLDAEPAKKSIDFGTLSVIFSSLLLAAGYGISFLNAPSIISISLYAAGMLISGYKPVKSAYYAVKSRSLDMNVLMSVAAIGAAIIGEWLEGALVVWLFSLGAVLQTKSVNRTRNSIKELMDLAPLEAWVKRGNEVIKVPVEDVTLADIIVVRPGDRIPLDGEIVKGESSINQASITGESIPVDKTVSDAVFAGTMNEHGTLEIQVTKLVEDTTIAKIIEMVEEAQGKQAPTQAFIDKFAGIYTPIVLVVALFVMVAPPLLSFGTWGEWFYRGLELLVIACPCALVISTPVAIVSAIGNAAKNGVLIKGGTFLEKAGKIKAIAFDKTGTITEGKPKVTDVEVFVGDKTSLLQIAKTLEGYSNHPIAKSIVNYAEEEQISALTGDNFLSIAGKGVRATIDGINYYAGNRKLFEELNVTDIPGVIEQLHEQAKTIVIVGNETEIVGVICVEDTIRNTTVKAIDQLKAVGLKEMVMLTGDNEKTAALIAEKSNITRYFANLLPEDKVTSIRQLQQGGHQTAMVGDGINDAPALAAADLGIAMGGAGTDTAIETADVVLMADNLKKLPFTMKLSKKALNIIKQNIWFSILIKVVALVLIFPGWLTLWIAVLSDTGAALLVILNSLRLFRLK</sequence>
<dbReference type="PANTHER" id="PTHR48085">
    <property type="entry name" value="CADMIUM/ZINC-TRANSPORTING ATPASE HMA2-RELATED"/>
    <property type="match status" value="1"/>
</dbReference>
<dbReference type="EC" id="7.2.2.21" evidence="15"/>
<keyword evidence="6" id="KW-0597">Phosphoprotein</keyword>
<keyword evidence="4 17" id="KW-1003">Cell membrane</keyword>
<name>A0AAX2EDS6_9BACI</name>
<dbReference type="Gene3D" id="3.30.70.100">
    <property type="match status" value="2"/>
</dbReference>
<proteinExistence type="inferred from homology"/>
<evidence type="ECO:0000256" key="15">
    <source>
        <dbReference type="ARBA" id="ARBA00039103"/>
    </source>
</evidence>
<dbReference type="InterPro" id="IPR044492">
    <property type="entry name" value="P_typ_ATPase_HD_dom"/>
</dbReference>
<dbReference type="SUPFAM" id="SSF56784">
    <property type="entry name" value="HAD-like"/>
    <property type="match status" value="1"/>
</dbReference>
<dbReference type="Pfam" id="PF00122">
    <property type="entry name" value="E1-E2_ATPase"/>
    <property type="match status" value="1"/>
</dbReference>
<dbReference type="NCBIfam" id="TIGR01512">
    <property type="entry name" value="ATPase-IB2_Cd"/>
    <property type="match status" value="1"/>
</dbReference>
<dbReference type="GO" id="GO:0046872">
    <property type="term" value="F:metal ion binding"/>
    <property type="evidence" value="ECO:0007669"/>
    <property type="project" value="UniProtKB-KW"/>
</dbReference>
<feature type="transmembrane region" description="Helical" evidence="17">
    <location>
        <begin position="302"/>
        <end position="323"/>
    </location>
</feature>
<dbReference type="GO" id="GO:0005524">
    <property type="term" value="F:ATP binding"/>
    <property type="evidence" value="ECO:0007669"/>
    <property type="project" value="UniProtKB-UniRule"/>
</dbReference>
<evidence type="ECO:0000256" key="2">
    <source>
        <dbReference type="ARBA" id="ARBA00006024"/>
    </source>
</evidence>
<gene>
    <name evidence="20" type="ORF">SAMN04489762_1230</name>
</gene>
<evidence type="ECO:0000256" key="14">
    <source>
        <dbReference type="ARBA" id="ARBA00023136"/>
    </source>
</evidence>
<dbReference type="InterPro" id="IPR023298">
    <property type="entry name" value="ATPase_P-typ_TM_dom_sf"/>
</dbReference>
<evidence type="ECO:0000256" key="10">
    <source>
        <dbReference type="ARBA" id="ARBA00022840"/>
    </source>
</evidence>
<evidence type="ECO:0000256" key="7">
    <source>
        <dbReference type="ARBA" id="ARBA00022692"/>
    </source>
</evidence>
<dbReference type="Proteomes" id="UP000199735">
    <property type="component" value="Unassembled WGS sequence"/>
</dbReference>
<feature type="transmembrane region" description="Helical" evidence="17">
    <location>
        <begin position="566"/>
        <end position="588"/>
    </location>
</feature>
<evidence type="ECO:0000256" key="13">
    <source>
        <dbReference type="ARBA" id="ARBA00023065"/>
    </source>
</evidence>
<protein>
    <recommendedName>
        <fullName evidence="15">Cd(2+)-exporting ATPase</fullName>
        <ecNumber evidence="15">7.2.2.21</ecNumber>
    </recommendedName>
</protein>
<feature type="compositionally biased region" description="Polar residues" evidence="18">
    <location>
        <begin position="8"/>
        <end position="24"/>
    </location>
</feature>
<dbReference type="AlphaFoldDB" id="A0AAX2EDS6"/>
<evidence type="ECO:0000313" key="21">
    <source>
        <dbReference type="Proteomes" id="UP000199735"/>
    </source>
</evidence>
<dbReference type="NCBIfam" id="TIGR01525">
    <property type="entry name" value="ATPase-IB_hvy"/>
    <property type="match status" value="1"/>
</dbReference>
<dbReference type="Pfam" id="PF00702">
    <property type="entry name" value="Hydrolase"/>
    <property type="match status" value="1"/>
</dbReference>
<keyword evidence="9 17" id="KW-0547">Nucleotide-binding</keyword>
<dbReference type="InterPro" id="IPR001757">
    <property type="entry name" value="P_typ_ATPase"/>
</dbReference>
<dbReference type="SUPFAM" id="SSF55008">
    <property type="entry name" value="HMA, heavy metal-associated domain"/>
    <property type="match status" value="2"/>
</dbReference>
<evidence type="ECO:0000313" key="20">
    <source>
        <dbReference type="EMBL" id="SEM86259.1"/>
    </source>
</evidence>
<dbReference type="NCBIfam" id="TIGR01511">
    <property type="entry name" value="ATPase-IB1_Cu"/>
    <property type="match status" value="1"/>
</dbReference>
<feature type="domain" description="HMA" evidence="19">
    <location>
        <begin position="222"/>
        <end position="285"/>
    </location>
</feature>
<dbReference type="InterPro" id="IPR051014">
    <property type="entry name" value="Cation_Transport_ATPase_IB"/>
</dbReference>
<dbReference type="InterPro" id="IPR017969">
    <property type="entry name" value="Heavy-metal-associated_CS"/>
</dbReference>
<keyword evidence="10 17" id="KW-0067">ATP-binding</keyword>
<dbReference type="InterPro" id="IPR036163">
    <property type="entry name" value="HMA_dom_sf"/>
</dbReference>
<dbReference type="CDD" id="cd00371">
    <property type="entry name" value="HMA"/>
    <property type="match status" value="2"/>
</dbReference>
<evidence type="ECO:0000256" key="11">
    <source>
        <dbReference type="ARBA" id="ARBA00022967"/>
    </source>
</evidence>
<dbReference type="InterPro" id="IPR023214">
    <property type="entry name" value="HAD_sf"/>
</dbReference>
<feature type="region of interest" description="Disordered" evidence="18">
    <location>
        <begin position="1"/>
        <end position="24"/>
    </location>
</feature>
<keyword evidence="14 17" id="KW-0472">Membrane</keyword>
<dbReference type="GO" id="GO:0016887">
    <property type="term" value="F:ATP hydrolysis activity"/>
    <property type="evidence" value="ECO:0007669"/>
    <property type="project" value="InterPro"/>
</dbReference>
<dbReference type="Gene3D" id="2.70.150.10">
    <property type="entry name" value="Calcium-transporting ATPase, cytoplasmic transduction domain A"/>
    <property type="match status" value="1"/>
</dbReference>
<feature type="transmembrane region" description="Helical" evidence="17">
    <location>
        <begin position="532"/>
        <end position="554"/>
    </location>
</feature>
<evidence type="ECO:0000256" key="4">
    <source>
        <dbReference type="ARBA" id="ARBA00022475"/>
    </source>
</evidence>
<keyword evidence="5" id="KW-0104">Cadmium</keyword>
<dbReference type="InterPro" id="IPR059000">
    <property type="entry name" value="ATPase_P-type_domA"/>
</dbReference>
<evidence type="ECO:0000256" key="1">
    <source>
        <dbReference type="ARBA" id="ARBA00004651"/>
    </source>
</evidence>
<dbReference type="Gene3D" id="3.40.50.1000">
    <property type="entry name" value="HAD superfamily/HAD-like"/>
    <property type="match status" value="1"/>
</dbReference>
<dbReference type="PROSITE" id="PS50846">
    <property type="entry name" value="HMA_2"/>
    <property type="match status" value="2"/>
</dbReference>
<evidence type="ECO:0000256" key="6">
    <source>
        <dbReference type="ARBA" id="ARBA00022553"/>
    </source>
</evidence>
<dbReference type="InterPro" id="IPR008250">
    <property type="entry name" value="ATPase_P-typ_transduc_dom_A_sf"/>
</dbReference>
<keyword evidence="3" id="KW-0813">Transport</keyword>
<dbReference type="InterPro" id="IPR023299">
    <property type="entry name" value="ATPase_P-typ_cyto_dom_N"/>
</dbReference>
<dbReference type="InterPro" id="IPR027256">
    <property type="entry name" value="P-typ_ATPase_IB"/>
</dbReference>
<dbReference type="Gene3D" id="3.40.1110.10">
    <property type="entry name" value="Calcium-transporting ATPase, cytoplasmic domain N"/>
    <property type="match status" value="1"/>
</dbReference>
<dbReference type="SFLD" id="SFLDS00003">
    <property type="entry name" value="Haloacid_Dehalogenase"/>
    <property type="match status" value="1"/>
</dbReference>
<dbReference type="GO" id="GO:0005886">
    <property type="term" value="C:plasma membrane"/>
    <property type="evidence" value="ECO:0007669"/>
    <property type="project" value="UniProtKB-SubCell"/>
</dbReference>
<evidence type="ECO:0000256" key="18">
    <source>
        <dbReference type="SAM" id="MobiDB-lite"/>
    </source>
</evidence>
<dbReference type="EMBL" id="FOCD01000001">
    <property type="protein sequence ID" value="SEM86259.1"/>
    <property type="molecule type" value="Genomic_DNA"/>
</dbReference>
<dbReference type="PROSITE" id="PS00154">
    <property type="entry name" value="ATPASE_E1_E2"/>
    <property type="match status" value="1"/>
</dbReference>
<comment type="catalytic activity">
    <reaction evidence="16">
        <text>Cd(2+)(in) + ATP + H2O = Cd(2+)(out) + ADP + phosphate + H(+)</text>
        <dbReference type="Rhea" id="RHEA:12132"/>
        <dbReference type="ChEBI" id="CHEBI:15377"/>
        <dbReference type="ChEBI" id="CHEBI:15378"/>
        <dbReference type="ChEBI" id="CHEBI:30616"/>
        <dbReference type="ChEBI" id="CHEBI:43474"/>
        <dbReference type="ChEBI" id="CHEBI:48775"/>
        <dbReference type="ChEBI" id="CHEBI:456216"/>
        <dbReference type="EC" id="7.2.2.21"/>
    </reaction>
</comment>
<dbReference type="InterPro" id="IPR006121">
    <property type="entry name" value="HMA_dom"/>
</dbReference>
<evidence type="ECO:0000259" key="19">
    <source>
        <dbReference type="PROSITE" id="PS50846"/>
    </source>
</evidence>
<dbReference type="PRINTS" id="PR00119">
    <property type="entry name" value="CATATPASE"/>
</dbReference>